<reference evidence="1" key="1">
    <citation type="submission" date="2020-08" db="EMBL/GenBank/DDBJ databases">
        <title>Genome sequencing and assembly of the red palm weevil Rhynchophorus ferrugineus.</title>
        <authorList>
            <person name="Dias G.B."/>
            <person name="Bergman C.M."/>
            <person name="Manee M."/>
        </authorList>
    </citation>
    <scope>NUCLEOTIDE SEQUENCE</scope>
    <source>
        <strain evidence="1">AA-2017</strain>
        <tissue evidence="1">Whole larva</tissue>
    </source>
</reference>
<accession>A0A834HLD9</accession>
<dbReference type="Proteomes" id="UP000625711">
    <property type="component" value="Unassembled WGS sequence"/>
</dbReference>
<evidence type="ECO:0000313" key="1">
    <source>
        <dbReference type="EMBL" id="KAF7263494.1"/>
    </source>
</evidence>
<proteinExistence type="predicted"/>
<evidence type="ECO:0000313" key="3">
    <source>
        <dbReference type="Proteomes" id="UP000625711"/>
    </source>
</evidence>
<name>A0A834HLD9_RHYFE</name>
<protein>
    <submittedName>
        <fullName evidence="1">Uncharacterized protein</fullName>
    </submittedName>
</protein>
<keyword evidence="3" id="KW-1185">Reference proteome</keyword>
<sequence length="18" mass="2004">MNAVKPRRISAVISPDLH</sequence>
<feature type="non-terminal residue" evidence="1">
    <location>
        <position position="1"/>
    </location>
</feature>
<evidence type="ECO:0000313" key="2">
    <source>
        <dbReference type="EMBL" id="KAF7263496.1"/>
    </source>
</evidence>
<comment type="caution">
    <text evidence="1">The sequence shown here is derived from an EMBL/GenBank/DDBJ whole genome shotgun (WGS) entry which is preliminary data.</text>
</comment>
<gene>
    <name evidence="2" type="ORF">GWI33_002211</name>
    <name evidence="1" type="ORF">GWI33_002212</name>
</gene>
<dbReference type="AlphaFoldDB" id="A0A834HLD9"/>
<dbReference type="EMBL" id="JAACXV010021199">
    <property type="protein sequence ID" value="KAF7263494.1"/>
    <property type="molecule type" value="Genomic_DNA"/>
</dbReference>
<organism evidence="1 3">
    <name type="scientific">Rhynchophorus ferrugineus</name>
    <name type="common">Red palm weevil</name>
    <name type="synonym">Curculio ferrugineus</name>
    <dbReference type="NCBI Taxonomy" id="354439"/>
    <lineage>
        <taxon>Eukaryota</taxon>
        <taxon>Metazoa</taxon>
        <taxon>Ecdysozoa</taxon>
        <taxon>Arthropoda</taxon>
        <taxon>Hexapoda</taxon>
        <taxon>Insecta</taxon>
        <taxon>Pterygota</taxon>
        <taxon>Neoptera</taxon>
        <taxon>Endopterygota</taxon>
        <taxon>Coleoptera</taxon>
        <taxon>Polyphaga</taxon>
        <taxon>Cucujiformia</taxon>
        <taxon>Curculionidae</taxon>
        <taxon>Dryophthorinae</taxon>
        <taxon>Rhynchophorus</taxon>
    </lineage>
</organism>
<dbReference type="EMBL" id="JAACXV010021196">
    <property type="protein sequence ID" value="KAF7263496.1"/>
    <property type="molecule type" value="Genomic_DNA"/>
</dbReference>